<evidence type="ECO:0000313" key="15">
    <source>
        <dbReference type="EMBL" id="RMX48761.1"/>
    </source>
</evidence>
<gene>
    <name evidence="15" type="ORF">pdam_00001628</name>
</gene>
<dbReference type="Gene3D" id="1.20.58.390">
    <property type="entry name" value="Neurotransmitter-gated ion-channel transmembrane domain"/>
    <property type="match status" value="1"/>
</dbReference>
<dbReference type="SUPFAM" id="SSF63712">
    <property type="entry name" value="Nicotinic receptor ligand binding domain-like"/>
    <property type="match status" value="1"/>
</dbReference>
<name>A0A3M6U571_POCDA</name>
<evidence type="ECO:0000256" key="11">
    <source>
        <dbReference type="SAM" id="MobiDB-lite"/>
    </source>
</evidence>
<dbReference type="PANTHER" id="PTHR18945">
    <property type="entry name" value="NEUROTRANSMITTER GATED ION CHANNEL"/>
    <property type="match status" value="1"/>
</dbReference>
<evidence type="ECO:0000256" key="10">
    <source>
        <dbReference type="ARBA" id="ARBA00023303"/>
    </source>
</evidence>
<keyword evidence="7 12" id="KW-1133">Transmembrane helix</keyword>
<dbReference type="InterPro" id="IPR006028">
    <property type="entry name" value="GABAA/Glycine_rcpt"/>
</dbReference>
<dbReference type="Pfam" id="PF02931">
    <property type="entry name" value="Neur_chan_LBD"/>
    <property type="match status" value="1"/>
</dbReference>
<feature type="compositionally biased region" description="Low complexity" evidence="11">
    <location>
        <begin position="338"/>
        <end position="350"/>
    </location>
</feature>
<keyword evidence="4" id="KW-1003">Cell membrane</keyword>
<protein>
    <recommendedName>
        <fullName evidence="17">Neurotransmitter-gated ion-channel ligand-binding domain-containing protein</fullName>
    </recommendedName>
</protein>
<feature type="domain" description="Neurotransmitter-gated ion-channel transmembrane" evidence="14">
    <location>
        <begin position="248"/>
        <end position="335"/>
    </location>
</feature>
<evidence type="ECO:0000256" key="1">
    <source>
        <dbReference type="ARBA" id="ARBA00004141"/>
    </source>
</evidence>
<evidence type="ECO:0000313" key="16">
    <source>
        <dbReference type="Proteomes" id="UP000275408"/>
    </source>
</evidence>
<evidence type="ECO:0008006" key="17">
    <source>
        <dbReference type="Google" id="ProtNLM"/>
    </source>
</evidence>
<evidence type="ECO:0000256" key="2">
    <source>
        <dbReference type="ARBA" id="ARBA00004236"/>
    </source>
</evidence>
<evidence type="ECO:0000256" key="8">
    <source>
        <dbReference type="ARBA" id="ARBA00023065"/>
    </source>
</evidence>
<proteinExistence type="predicted"/>
<dbReference type="PRINTS" id="PR00253">
    <property type="entry name" value="GABAARECEPTR"/>
</dbReference>
<comment type="subcellular location">
    <subcellularLocation>
        <location evidence="2">Cell membrane</location>
    </subcellularLocation>
    <subcellularLocation>
        <location evidence="1">Membrane</location>
        <topology evidence="1">Multi-pass membrane protein</topology>
    </subcellularLocation>
</comment>
<keyword evidence="9 12" id="KW-0472">Membrane</keyword>
<dbReference type="OrthoDB" id="5976117at2759"/>
<organism evidence="15 16">
    <name type="scientific">Pocillopora damicornis</name>
    <name type="common">Cauliflower coral</name>
    <name type="synonym">Millepora damicornis</name>
    <dbReference type="NCBI Taxonomy" id="46731"/>
    <lineage>
        <taxon>Eukaryota</taxon>
        <taxon>Metazoa</taxon>
        <taxon>Cnidaria</taxon>
        <taxon>Anthozoa</taxon>
        <taxon>Hexacorallia</taxon>
        <taxon>Scleractinia</taxon>
        <taxon>Astrocoeniina</taxon>
        <taxon>Pocilloporidae</taxon>
        <taxon>Pocillopora</taxon>
    </lineage>
</organism>
<keyword evidence="16" id="KW-1185">Reference proteome</keyword>
<dbReference type="InterPro" id="IPR036734">
    <property type="entry name" value="Neur_chan_lig-bd_sf"/>
</dbReference>
<dbReference type="InterPro" id="IPR006201">
    <property type="entry name" value="Neur_channel"/>
</dbReference>
<feature type="transmembrane region" description="Helical" evidence="12">
    <location>
        <begin position="275"/>
        <end position="294"/>
    </location>
</feature>
<evidence type="ECO:0000256" key="9">
    <source>
        <dbReference type="ARBA" id="ARBA00023136"/>
    </source>
</evidence>
<feature type="transmembrane region" description="Helical" evidence="12">
    <location>
        <begin position="244"/>
        <end position="263"/>
    </location>
</feature>
<keyword evidence="10" id="KW-0407">Ion channel</keyword>
<evidence type="ECO:0000256" key="6">
    <source>
        <dbReference type="ARBA" id="ARBA00022729"/>
    </source>
</evidence>
<feature type="transmembrane region" description="Helical" evidence="12">
    <location>
        <begin position="21"/>
        <end position="39"/>
    </location>
</feature>
<keyword evidence="8" id="KW-0406">Ion transport</keyword>
<evidence type="ECO:0000256" key="3">
    <source>
        <dbReference type="ARBA" id="ARBA00022448"/>
    </source>
</evidence>
<feature type="region of interest" description="Disordered" evidence="11">
    <location>
        <begin position="336"/>
        <end position="355"/>
    </location>
</feature>
<feature type="transmembrane region" description="Helical" evidence="12">
    <location>
        <begin position="389"/>
        <end position="413"/>
    </location>
</feature>
<evidence type="ECO:0000256" key="4">
    <source>
        <dbReference type="ARBA" id="ARBA00022475"/>
    </source>
</evidence>
<dbReference type="AlphaFoldDB" id="A0A3M6U571"/>
<feature type="transmembrane region" description="Helical" evidence="12">
    <location>
        <begin position="306"/>
        <end position="326"/>
    </location>
</feature>
<keyword evidence="6" id="KW-0732">Signal</keyword>
<dbReference type="InterPro" id="IPR006029">
    <property type="entry name" value="Neurotrans-gated_channel_TM"/>
</dbReference>
<comment type="caution">
    <text evidence="15">The sequence shown here is derived from an EMBL/GenBank/DDBJ whole genome shotgun (WGS) entry which is preliminary data.</text>
</comment>
<dbReference type="Pfam" id="PF02932">
    <property type="entry name" value="Neur_chan_memb"/>
    <property type="match status" value="1"/>
</dbReference>
<evidence type="ECO:0000256" key="5">
    <source>
        <dbReference type="ARBA" id="ARBA00022692"/>
    </source>
</evidence>
<dbReference type="GO" id="GO:0005230">
    <property type="term" value="F:extracellular ligand-gated monoatomic ion channel activity"/>
    <property type="evidence" value="ECO:0007669"/>
    <property type="project" value="InterPro"/>
</dbReference>
<dbReference type="InterPro" id="IPR036719">
    <property type="entry name" value="Neuro-gated_channel_TM_sf"/>
</dbReference>
<feature type="domain" description="Neurotransmitter-gated ion-channel ligand-binding" evidence="13">
    <location>
        <begin position="74"/>
        <end position="188"/>
    </location>
</feature>
<dbReference type="STRING" id="46731.A0A3M6U571"/>
<dbReference type="SUPFAM" id="SSF90112">
    <property type="entry name" value="Neurotransmitter-gated ion-channel transmembrane pore"/>
    <property type="match status" value="1"/>
</dbReference>
<dbReference type="EMBL" id="RCHS01002239">
    <property type="protein sequence ID" value="RMX48761.1"/>
    <property type="molecule type" value="Genomic_DNA"/>
</dbReference>
<accession>A0A3M6U571</accession>
<sequence length="414" mass="47294">MSSEQPEIEETRRKVCFAMSLRTFYLIFYLETSLIFTLACNLQRNEHESEADQDIIAIVTNGTMPPVNGAHNSTEILQKLFRNYDKRLRPDYAGKALLITVSLGILSIGNIRTEDMEFTLDAYMRQIWKDTRLVFGSRDIALTLQHEALNDLWLPDTYFENAVKTSVHQETRTMVLYGDGLIVFSQRDIKQLRYAGSNVKLFNKEMSEFMITKQSVEMNAKELFMGCFDVVTIKFTAARRIGYYIIRIYLPCVLCTVVSWMAFWMDPAYIGDRSAIGITSLLTQIFLVGSINEAMPRVSYVNAADLFLIVSFSFTFLALVETAAVYRKAKNDTTTAQSLESSQDESVSSEGPTAFQNHEDVTAHDNRLRVKLRTKVFGNMESLENHLDIIARGFFPLGYTIFITVYFVMFLVVL</sequence>
<reference evidence="15 16" key="1">
    <citation type="journal article" date="2018" name="Sci. Rep.">
        <title>Comparative analysis of the Pocillopora damicornis genome highlights role of immune system in coral evolution.</title>
        <authorList>
            <person name="Cunning R."/>
            <person name="Bay R.A."/>
            <person name="Gillette P."/>
            <person name="Baker A.C."/>
            <person name="Traylor-Knowles N."/>
        </authorList>
    </citation>
    <scope>NUCLEOTIDE SEQUENCE [LARGE SCALE GENOMIC DNA]</scope>
    <source>
        <strain evidence="15">RSMAS</strain>
        <tissue evidence="15">Whole animal</tissue>
    </source>
</reference>
<dbReference type="InterPro" id="IPR038050">
    <property type="entry name" value="Neuro_actylchol_rec"/>
</dbReference>
<evidence type="ECO:0000259" key="13">
    <source>
        <dbReference type="Pfam" id="PF02931"/>
    </source>
</evidence>
<evidence type="ECO:0000259" key="14">
    <source>
        <dbReference type="Pfam" id="PF02932"/>
    </source>
</evidence>
<dbReference type="GO" id="GO:0005886">
    <property type="term" value="C:plasma membrane"/>
    <property type="evidence" value="ECO:0007669"/>
    <property type="project" value="UniProtKB-SubCell"/>
</dbReference>
<evidence type="ECO:0000256" key="7">
    <source>
        <dbReference type="ARBA" id="ARBA00022989"/>
    </source>
</evidence>
<keyword evidence="3" id="KW-0813">Transport</keyword>
<dbReference type="Gene3D" id="2.70.170.10">
    <property type="entry name" value="Neurotransmitter-gated ion-channel ligand-binding domain"/>
    <property type="match status" value="1"/>
</dbReference>
<dbReference type="CDD" id="cd19049">
    <property type="entry name" value="LGIC_TM_anion"/>
    <property type="match status" value="1"/>
</dbReference>
<dbReference type="GO" id="GO:0004888">
    <property type="term" value="F:transmembrane signaling receptor activity"/>
    <property type="evidence" value="ECO:0007669"/>
    <property type="project" value="InterPro"/>
</dbReference>
<keyword evidence="5 12" id="KW-0812">Transmembrane</keyword>
<dbReference type="PRINTS" id="PR00252">
    <property type="entry name" value="NRIONCHANNEL"/>
</dbReference>
<dbReference type="Proteomes" id="UP000275408">
    <property type="component" value="Unassembled WGS sequence"/>
</dbReference>
<evidence type="ECO:0000256" key="12">
    <source>
        <dbReference type="SAM" id="Phobius"/>
    </source>
</evidence>
<dbReference type="InterPro" id="IPR006202">
    <property type="entry name" value="Neur_chan_lig-bd"/>
</dbReference>